<dbReference type="EMBL" id="VEPZ02001572">
    <property type="protein sequence ID" value="KAE8667524.1"/>
    <property type="molecule type" value="Genomic_DNA"/>
</dbReference>
<evidence type="ECO:0000313" key="2">
    <source>
        <dbReference type="EMBL" id="KAE8667524.1"/>
    </source>
</evidence>
<comment type="caution">
    <text evidence="2">The sequence shown here is derived from an EMBL/GenBank/DDBJ whole genome shotgun (WGS) entry which is preliminary data.</text>
</comment>
<protein>
    <recommendedName>
        <fullName evidence="1">Endonuclease/exonuclease/phosphatase domain-containing protein</fullName>
    </recommendedName>
</protein>
<reference evidence="2" key="1">
    <citation type="submission" date="2019-09" db="EMBL/GenBank/DDBJ databases">
        <title>Draft genome information of white flower Hibiscus syriacus.</title>
        <authorList>
            <person name="Kim Y.-M."/>
        </authorList>
    </citation>
    <scope>NUCLEOTIDE SEQUENCE [LARGE SCALE GENOMIC DNA]</scope>
    <source>
        <strain evidence="2">YM2019G1</strain>
    </source>
</reference>
<dbReference type="PANTHER" id="PTHR33710">
    <property type="entry name" value="BNAC02G09200D PROTEIN"/>
    <property type="match status" value="1"/>
</dbReference>
<organism evidence="2 3">
    <name type="scientific">Hibiscus syriacus</name>
    <name type="common">Rose of Sharon</name>
    <dbReference type="NCBI Taxonomy" id="106335"/>
    <lineage>
        <taxon>Eukaryota</taxon>
        <taxon>Viridiplantae</taxon>
        <taxon>Streptophyta</taxon>
        <taxon>Embryophyta</taxon>
        <taxon>Tracheophyta</taxon>
        <taxon>Spermatophyta</taxon>
        <taxon>Magnoliopsida</taxon>
        <taxon>eudicotyledons</taxon>
        <taxon>Gunneridae</taxon>
        <taxon>Pentapetalae</taxon>
        <taxon>rosids</taxon>
        <taxon>malvids</taxon>
        <taxon>Malvales</taxon>
        <taxon>Malvaceae</taxon>
        <taxon>Malvoideae</taxon>
        <taxon>Hibiscus</taxon>
    </lineage>
</organism>
<evidence type="ECO:0000313" key="3">
    <source>
        <dbReference type="Proteomes" id="UP000436088"/>
    </source>
</evidence>
<dbReference type="AlphaFoldDB" id="A0A6A2YAB7"/>
<dbReference type="Gene3D" id="3.60.10.10">
    <property type="entry name" value="Endonuclease/exonuclease/phosphatase"/>
    <property type="match status" value="1"/>
</dbReference>
<dbReference type="Pfam" id="PF03372">
    <property type="entry name" value="Exo_endo_phos"/>
    <property type="match status" value="1"/>
</dbReference>
<accession>A0A6A2YAB7</accession>
<sequence length="233" mass="25929">MSGAWEEMKNSCVSRGGDKSFFSLKRKILPSRIVVLVGTLIHYHLELGLPVIIGGDFNTVKCGGPANVPAMLVLVEFIQTSNLVDLPLEGNCFTWFIGGESVTASRLDRFLISPEVLLSCPNLAQSSLPRSLSDHNPVILKTQEQVISPKSFKWFTHWSDDREYVEMVKSVCGTHSIKGICNKLREVKSATNVWVSNTREKDTESWPDIESRLQALEASLVANGNCHRIKTEI</sequence>
<dbReference type="Proteomes" id="UP000436088">
    <property type="component" value="Unassembled WGS sequence"/>
</dbReference>
<dbReference type="GO" id="GO:0003824">
    <property type="term" value="F:catalytic activity"/>
    <property type="evidence" value="ECO:0007669"/>
    <property type="project" value="InterPro"/>
</dbReference>
<name>A0A6A2YAB7_HIBSY</name>
<gene>
    <name evidence="2" type="ORF">F3Y22_tig00112402pilonHSYRG00255</name>
</gene>
<dbReference type="InterPro" id="IPR036691">
    <property type="entry name" value="Endo/exonu/phosph_ase_sf"/>
</dbReference>
<dbReference type="PANTHER" id="PTHR33710:SF64">
    <property type="entry name" value="ENDONUCLEASE_EXONUCLEASE_PHOSPHATASE DOMAIN-CONTAINING PROTEIN"/>
    <property type="match status" value="1"/>
</dbReference>
<dbReference type="SUPFAM" id="SSF56219">
    <property type="entry name" value="DNase I-like"/>
    <property type="match status" value="1"/>
</dbReference>
<feature type="domain" description="Endonuclease/exonuclease/phosphatase" evidence="1">
    <location>
        <begin position="44"/>
        <end position="135"/>
    </location>
</feature>
<evidence type="ECO:0000259" key="1">
    <source>
        <dbReference type="Pfam" id="PF03372"/>
    </source>
</evidence>
<keyword evidence="3" id="KW-1185">Reference proteome</keyword>
<dbReference type="InterPro" id="IPR005135">
    <property type="entry name" value="Endo/exonuclease/phosphatase"/>
</dbReference>
<proteinExistence type="predicted"/>